<protein>
    <submittedName>
        <fullName evidence="1">Uncharacterized protein</fullName>
    </submittedName>
</protein>
<evidence type="ECO:0000313" key="1">
    <source>
        <dbReference type="EMBL" id="EMS33429.1"/>
    </source>
</evidence>
<dbReference type="InParanoid" id="M7XEZ7"/>
<name>M7XEZ7_9BACT</name>
<dbReference type="AlphaFoldDB" id="M7XEZ7"/>
<dbReference type="STRING" id="1239962.C943_04307"/>
<dbReference type="Proteomes" id="UP000010953">
    <property type="component" value="Unassembled WGS sequence"/>
</dbReference>
<keyword evidence="2" id="KW-1185">Reference proteome</keyword>
<accession>M7XEZ7</accession>
<comment type="caution">
    <text evidence="1">The sequence shown here is derived from an EMBL/GenBank/DDBJ whole genome shotgun (WGS) entry which is preliminary data.</text>
</comment>
<reference evidence="1" key="1">
    <citation type="submission" date="2013-01" db="EMBL/GenBank/DDBJ databases">
        <title>Genome assembly of Mariniradius saccharolyticus AK6.</title>
        <authorList>
            <person name="Vaidya B."/>
            <person name="Khatri I."/>
            <person name="Tanuku N.R.S."/>
            <person name="Subramanian S."/>
            <person name="Pinnaka A."/>
        </authorList>
    </citation>
    <scope>NUCLEOTIDE SEQUENCE [LARGE SCALE GENOMIC DNA]</scope>
    <source>
        <strain evidence="1">AK6</strain>
    </source>
</reference>
<gene>
    <name evidence="1" type="ORF">C943_04307</name>
</gene>
<organism evidence="1 2">
    <name type="scientific">Mariniradius saccharolyticus AK6</name>
    <dbReference type="NCBI Taxonomy" id="1239962"/>
    <lineage>
        <taxon>Bacteria</taxon>
        <taxon>Pseudomonadati</taxon>
        <taxon>Bacteroidota</taxon>
        <taxon>Cytophagia</taxon>
        <taxon>Cytophagales</taxon>
        <taxon>Cyclobacteriaceae</taxon>
        <taxon>Mariniradius</taxon>
    </lineage>
</organism>
<dbReference type="EMBL" id="AMZY02000009">
    <property type="protein sequence ID" value="EMS33429.1"/>
    <property type="molecule type" value="Genomic_DNA"/>
</dbReference>
<sequence>MAAAFSAIHLPDPCLPYQGSCFDFPSLEISTDLNTKQNSLNG</sequence>
<proteinExistence type="predicted"/>
<evidence type="ECO:0000313" key="2">
    <source>
        <dbReference type="Proteomes" id="UP000010953"/>
    </source>
</evidence>